<proteinExistence type="predicted"/>
<evidence type="ECO:0000313" key="2">
    <source>
        <dbReference type="Proteomes" id="UP001390339"/>
    </source>
</evidence>
<protein>
    <submittedName>
        <fullName evidence="1">Uncharacterized protein</fullName>
    </submittedName>
</protein>
<gene>
    <name evidence="1" type="ORF">PGQ11_005737</name>
</gene>
<sequence>MSPSEPEVLAALAAYRSHISSLNHRAFCAMIPEIEAAGLDNPDHFESKEKREARLDFLLSVVGAERGGTSPPMTRPSDLLTHWESLAPQLALDGASVCPDSVWRGEIAGGWACGDKGNEATCYVVYSRLRDGGEEEEEVKEQSWSWRYVATLGQFGEEVFEDVIGMLEWYKSYDEPEEQDWEVLPGEVLGR</sequence>
<organism evidence="1 2">
    <name type="scientific">Apiospora arundinis</name>
    <dbReference type="NCBI Taxonomy" id="335852"/>
    <lineage>
        <taxon>Eukaryota</taxon>
        <taxon>Fungi</taxon>
        <taxon>Dikarya</taxon>
        <taxon>Ascomycota</taxon>
        <taxon>Pezizomycotina</taxon>
        <taxon>Sordariomycetes</taxon>
        <taxon>Xylariomycetidae</taxon>
        <taxon>Amphisphaeriales</taxon>
        <taxon>Apiosporaceae</taxon>
        <taxon>Apiospora</taxon>
    </lineage>
</organism>
<accession>A0ABR2JCB5</accession>
<keyword evidence="2" id="KW-1185">Reference proteome</keyword>
<comment type="caution">
    <text evidence="1">The sequence shown here is derived from an EMBL/GenBank/DDBJ whole genome shotgun (WGS) entry which is preliminary data.</text>
</comment>
<reference evidence="1 2" key="1">
    <citation type="journal article" date="2024" name="IMA Fungus">
        <title>Apiospora arundinis, a panoply of carbohydrate-active enzymes and secondary metabolites.</title>
        <authorList>
            <person name="Sorensen T."/>
            <person name="Petersen C."/>
            <person name="Muurmann A.T."/>
            <person name="Christiansen J.V."/>
            <person name="Brundto M.L."/>
            <person name="Overgaard C.K."/>
            <person name="Boysen A.T."/>
            <person name="Wollenberg R.D."/>
            <person name="Larsen T.O."/>
            <person name="Sorensen J.L."/>
            <person name="Nielsen K.L."/>
            <person name="Sondergaard T.E."/>
        </authorList>
    </citation>
    <scope>NUCLEOTIDE SEQUENCE [LARGE SCALE GENOMIC DNA]</scope>
    <source>
        <strain evidence="1 2">AAU 773</strain>
    </source>
</reference>
<dbReference type="EMBL" id="JAPCWZ010000003">
    <property type="protein sequence ID" value="KAK8875223.1"/>
    <property type="molecule type" value="Genomic_DNA"/>
</dbReference>
<name>A0ABR2JCB5_9PEZI</name>
<dbReference type="Proteomes" id="UP001390339">
    <property type="component" value="Unassembled WGS sequence"/>
</dbReference>
<evidence type="ECO:0000313" key="1">
    <source>
        <dbReference type="EMBL" id="KAK8875223.1"/>
    </source>
</evidence>